<evidence type="ECO:0000256" key="1">
    <source>
        <dbReference type="ARBA" id="ARBA00022737"/>
    </source>
</evidence>
<dbReference type="Gene3D" id="1.10.1780.10">
    <property type="entry name" value="Clp, N-terminal domain"/>
    <property type="match status" value="1"/>
</dbReference>
<evidence type="ECO:0000256" key="5">
    <source>
        <dbReference type="PROSITE-ProRule" id="PRU01251"/>
    </source>
</evidence>
<dbReference type="PANTHER" id="PTHR11638">
    <property type="entry name" value="ATP-DEPENDENT CLP PROTEASE"/>
    <property type="match status" value="1"/>
</dbReference>
<keyword evidence="4" id="KW-0143">Chaperone</keyword>
<evidence type="ECO:0000259" key="6">
    <source>
        <dbReference type="PROSITE" id="PS51903"/>
    </source>
</evidence>
<dbReference type="Proteomes" id="UP001500320">
    <property type="component" value="Unassembled WGS sequence"/>
</dbReference>
<evidence type="ECO:0000313" key="7">
    <source>
        <dbReference type="EMBL" id="GAA3119699.1"/>
    </source>
</evidence>
<evidence type="ECO:0000256" key="3">
    <source>
        <dbReference type="ARBA" id="ARBA00022840"/>
    </source>
</evidence>
<dbReference type="SUPFAM" id="SSF81923">
    <property type="entry name" value="Double Clp-N motif"/>
    <property type="match status" value="1"/>
</dbReference>
<dbReference type="InterPro" id="IPR003959">
    <property type="entry name" value="ATPase_AAA_core"/>
</dbReference>
<keyword evidence="3 7" id="KW-0067">ATP-binding</keyword>
<dbReference type="PROSITE" id="PS00870">
    <property type="entry name" value="CLPAB_1"/>
    <property type="match status" value="1"/>
</dbReference>
<dbReference type="Gene3D" id="3.40.50.300">
    <property type="entry name" value="P-loop containing nucleotide triphosphate hydrolases"/>
    <property type="match status" value="2"/>
</dbReference>
<feature type="domain" description="Clp R" evidence="6">
    <location>
        <begin position="1"/>
        <end position="122"/>
    </location>
</feature>
<dbReference type="SUPFAM" id="SSF52540">
    <property type="entry name" value="P-loop containing nucleoside triphosphate hydrolases"/>
    <property type="match status" value="2"/>
</dbReference>
<dbReference type="Gene3D" id="1.10.8.60">
    <property type="match status" value="2"/>
</dbReference>
<evidence type="ECO:0000256" key="2">
    <source>
        <dbReference type="ARBA" id="ARBA00022741"/>
    </source>
</evidence>
<dbReference type="PRINTS" id="PR00300">
    <property type="entry name" value="CLPPROTEASEA"/>
</dbReference>
<dbReference type="InterPro" id="IPR004176">
    <property type="entry name" value="Clp_R_N"/>
</dbReference>
<dbReference type="CDD" id="cd19499">
    <property type="entry name" value="RecA-like_ClpB_Hsp104-like"/>
    <property type="match status" value="1"/>
</dbReference>
<dbReference type="EMBL" id="BAAAUT010000005">
    <property type="protein sequence ID" value="GAA3119699.1"/>
    <property type="molecule type" value="Genomic_DNA"/>
</dbReference>
<dbReference type="InterPro" id="IPR001270">
    <property type="entry name" value="ClpA/B"/>
</dbReference>
<dbReference type="GO" id="GO:0008233">
    <property type="term" value="F:peptidase activity"/>
    <property type="evidence" value="ECO:0007669"/>
    <property type="project" value="UniProtKB-KW"/>
</dbReference>
<dbReference type="SMART" id="SM01086">
    <property type="entry name" value="ClpB_D2-small"/>
    <property type="match status" value="1"/>
</dbReference>
<evidence type="ECO:0000256" key="4">
    <source>
        <dbReference type="ARBA" id="ARBA00023186"/>
    </source>
</evidence>
<dbReference type="InterPro" id="IPR018368">
    <property type="entry name" value="ClpA/B_CS1"/>
</dbReference>
<dbReference type="InterPro" id="IPR050130">
    <property type="entry name" value="ClpA_ClpB"/>
</dbReference>
<reference evidence="8" key="1">
    <citation type="journal article" date="2019" name="Int. J. Syst. Evol. Microbiol.">
        <title>The Global Catalogue of Microorganisms (GCM) 10K type strain sequencing project: providing services to taxonomists for standard genome sequencing and annotation.</title>
        <authorList>
            <consortium name="The Broad Institute Genomics Platform"/>
            <consortium name="The Broad Institute Genome Sequencing Center for Infectious Disease"/>
            <person name="Wu L."/>
            <person name="Ma J."/>
        </authorList>
    </citation>
    <scope>NUCLEOTIDE SEQUENCE [LARGE SCALE GENOMIC DNA]</scope>
    <source>
        <strain evidence="8">JCM 9373</strain>
    </source>
</reference>
<dbReference type="Pfam" id="PF02861">
    <property type="entry name" value="Clp_N"/>
    <property type="match status" value="1"/>
</dbReference>
<dbReference type="SMART" id="SM00382">
    <property type="entry name" value="AAA"/>
    <property type="match status" value="2"/>
</dbReference>
<dbReference type="InterPro" id="IPR027417">
    <property type="entry name" value="P-loop_NTPase"/>
</dbReference>
<comment type="caution">
    <text evidence="7">The sequence shown here is derived from an EMBL/GenBank/DDBJ whole genome shotgun (WGS) entry which is preliminary data.</text>
</comment>
<dbReference type="PROSITE" id="PS51903">
    <property type="entry name" value="CLP_R"/>
    <property type="match status" value="1"/>
</dbReference>
<keyword evidence="7" id="KW-0645">Protease</keyword>
<dbReference type="PANTHER" id="PTHR11638:SF18">
    <property type="entry name" value="HEAT SHOCK PROTEIN 104"/>
    <property type="match status" value="1"/>
</dbReference>
<keyword evidence="1 5" id="KW-0677">Repeat</keyword>
<gene>
    <name evidence="7" type="ORF">GCM10010466_08190</name>
</gene>
<dbReference type="CDD" id="cd00009">
    <property type="entry name" value="AAA"/>
    <property type="match status" value="1"/>
</dbReference>
<proteinExistence type="predicted"/>
<keyword evidence="2" id="KW-0547">Nucleotide-binding</keyword>
<dbReference type="GO" id="GO:0006508">
    <property type="term" value="P:proteolysis"/>
    <property type="evidence" value="ECO:0007669"/>
    <property type="project" value="UniProtKB-KW"/>
</dbReference>
<organism evidence="7 8">
    <name type="scientific">Planomonospora alba</name>
    <dbReference type="NCBI Taxonomy" id="161354"/>
    <lineage>
        <taxon>Bacteria</taxon>
        <taxon>Bacillati</taxon>
        <taxon>Actinomycetota</taxon>
        <taxon>Actinomycetes</taxon>
        <taxon>Streptosporangiales</taxon>
        <taxon>Streptosporangiaceae</taxon>
        <taxon>Planomonospora</taxon>
    </lineage>
</organism>
<keyword evidence="8" id="KW-1185">Reference proteome</keyword>
<dbReference type="InterPro" id="IPR041546">
    <property type="entry name" value="ClpA/ClpB_AAA_lid"/>
</dbReference>
<dbReference type="Pfam" id="PF07724">
    <property type="entry name" value="AAA_2"/>
    <property type="match status" value="1"/>
</dbReference>
<dbReference type="InterPro" id="IPR036628">
    <property type="entry name" value="Clp_N_dom_sf"/>
</dbReference>
<name>A0ABP6MPA5_9ACTN</name>
<sequence>MFNHNAIGTEHILLGLVQTDGLAGTLLKDLRIELDTVHQQVEKVVGRGQQSSAGRIPLSPQASEMFDRSLAEARKLGCDHVDTEHILLGMIALEEDAAVRILVGMGADPARLRERVLQLLDPVPQPIRAIAGPVRTADLLLERFGRNLTDAARAGRLDPVIGRGTELDRLVEVLLRRTKNNPVLLGEPGVGKTALVEALAQRIASGEVPGELRDKRLYALDLGLLVAGTRYRGDFEERLRTVLREAAADGGVVLFVDELHTLVGAGAVEGALDAASIMKPMLARGELRTIGATTLEEYRRNIGKDRALERRFQPIHLAPPTPEATIGILKGLRDRYQAHHGVEFTDEALAAAVRLTDRHMTTRFLPDKAIDVLDEAGALVRVRSSGGPPRDGVPPPVTGEHVAEVVAAATGIPLIRLAEEETERLRGMEDELRRRVVGQDAAIAALARSIRRSGSGIADPDRPVGSFLFAGPPGVGKTELAKALAGLLFGDDDALIRIDMGEYAERHSAVRLYGSPPGYPGHDDGGQLTERVRRRPFSVVLFDDVEKAHPEVLDVLLQVLEEGRLTDGRGRVADFRGTVVIMTTGLGARDVSSGAPAGFTQDVADEDRLGWMRAVVGEELRSHLRPEFLNRVDEVVVFRPLDPDDVAAIIDLEIARLGERLRRGHAVALVVAAGARRLLAQWCRDPMAGARPLRRTVRRELDDVLSELILSGRLRPGRKVTVDAGDGTRSVLTFTVTP</sequence>
<protein>
    <submittedName>
        <fullName evidence="7">ATP-dependent Clp protease ATP-binding subunit</fullName>
    </submittedName>
</protein>
<dbReference type="Pfam" id="PF00004">
    <property type="entry name" value="AAA"/>
    <property type="match status" value="1"/>
</dbReference>
<accession>A0ABP6MPA5</accession>
<keyword evidence="7" id="KW-0378">Hydrolase</keyword>
<dbReference type="InterPro" id="IPR003593">
    <property type="entry name" value="AAA+_ATPase"/>
</dbReference>
<evidence type="ECO:0000313" key="8">
    <source>
        <dbReference type="Proteomes" id="UP001500320"/>
    </source>
</evidence>
<dbReference type="Pfam" id="PF17871">
    <property type="entry name" value="AAA_lid_9"/>
    <property type="match status" value="1"/>
</dbReference>
<dbReference type="GO" id="GO:0005524">
    <property type="term" value="F:ATP binding"/>
    <property type="evidence" value="ECO:0007669"/>
    <property type="project" value="UniProtKB-KW"/>
</dbReference>
<dbReference type="Pfam" id="PF10431">
    <property type="entry name" value="ClpB_D2-small"/>
    <property type="match status" value="1"/>
</dbReference>
<dbReference type="InterPro" id="IPR019489">
    <property type="entry name" value="Clp_ATPase_C"/>
</dbReference>